<proteinExistence type="predicted"/>
<evidence type="ECO:0000259" key="2">
    <source>
        <dbReference type="Pfam" id="PF03779"/>
    </source>
</evidence>
<dbReference type="InterPro" id="IPR005530">
    <property type="entry name" value="SPW"/>
</dbReference>
<keyword evidence="1" id="KW-1133">Transmembrane helix</keyword>
<dbReference type="Pfam" id="PF03779">
    <property type="entry name" value="SPW"/>
    <property type="match status" value="1"/>
</dbReference>
<feature type="domain" description="SPW repeat-containing integral membrane" evidence="2">
    <location>
        <begin position="6"/>
        <end position="101"/>
    </location>
</feature>
<protein>
    <submittedName>
        <fullName evidence="3">SPW repeat family protein</fullName>
    </submittedName>
</protein>
<feature type="transmembrane region" description="Helical" evidence="1">
    <location>
        <begin position="62"/>
        <end position="80"/>
    </location>
</feature>
<reference evidence="3 4" key="1">
    <citation type="submission" date="2015-11" db="EMBL/GenBank/DDBJ databases">
        <title>Exploring the genomic traits of fungus-feeding bacterial genus Collimonas.</title>
        <authorList>
            <person name="Song C."/>
            <person name="Schmidt R."/>
            <person name="de Jager V."/>
            <person name="Krzyzanowska D."/>
            <person name="Jongedijk E."/>
            <person name="Cankar K."/>
            <person name="Beekwilder J."/>
            <person name="van Veen A."/>
            <person name="de Boer W."/>
            <person name="van Veen J.A."/>
            <person name="Garbeva P."/>
        </authorList>
    </citation>
    <scope>NUCLEOTIDE SEQUENCE [LARGE SCALE GENOMIC DNA]</scope>
    <source>
        <strain evidence="3 4">Ter282</strain>
    </source>
</reference>
<gene>
    <name evidence="3" type="ORF">CAter282_2292</name>
</gene>
<dbReference type="OrthoDB" id="32521at2"/>
<dbReference type="PATRIC" id="fig|279058.18.peg.2259"/>
<evidence type="ECO:0000313" key="4">
    <source>
        <dbReference type="Proteomes" id="UP000071778"/>
    </source>
</evidence>
<feature type="transmembrane region" description="Helical" evidence="1">
    <location>
        <begin position="27"/>
        <end position="50"/>
    </location>
</feature>
<dbReference type="RefSeq" id="WP_061533407.1">
    <property type="nucleotide sequence ID" value="NZ_CP013233.1"/>
</dbReference>
<dbReference type="AlphaFoldDB" id="A0A127QKC6"/>
<dbReference type="Proteomes" id="UP000071778">
    <property type="component" value="Chromosome"/>
</dbReference>
<name>A0A127QKC6_9BURK</name>
<keyword evidence="1" id="KW-0812">Transmembrane</keyword>
<keyword evidence="4" id="KW-1185">Reference proteome</keyword>
<organism evidence="3 4">
    <name type="scientific">Collimonas arenae</name>
    <dbReference type="NCBI Taxonomy" id="279058"/>
    <lineage>
        <taxon>Bacteria</taxon>
        <taxon>Pseudomonadati</taxon>
        <taxon>Pseudomonadota</taxon>
        <taxon>Betaproteobacteria</taxon>
        <taxon>Burkholderiales</taxon>
        <taxon>Oxalobacteraceae</taxon>
        <taxon>Collimonas</taxon>
    </lineage>
</organism>
<sequence>MTTVRWQDWLSVGLGCWLAISPWQMDYWLDSAAASNACAIGVALVIFNLISARRIVDSGQEIVNILIGLWLILSPFALNFGAEKYVTLNALILGSAVVILAIWQIRDAVK</sequence>
<feature type="transmembrane region" description="Helical" evidence="1">
    <location>
        <begin position="86"/>
        <end position="105"/>
    </location>
</feature>
<accession>A0A127QKC6</accession>
<evidence type="ECO:0000313" key="3">
    <source>
        <dbReference type="EMBL" id="AMP10042.1"/>
    </source>
</evidence>
<dbReference type="EMBL" id="CP013235">
    <property type="protein sequence ID" value="AMP10042.1"/>
    <property type="molecule type" value="Genomic_DNA"/>
</dbReference>
<keyword evidence="1" id="KW-0472">Membrane</keyword>
<evidence type="ECO:0000256" key="1">
    <source>
        <dbReference type="SAM" id="Phobius"/>
    </source>
</evidence>